<evidence type="ECO:0000256" key="2">
    <source>
        <dbReference type="ARBA" id="ARBA00004585"/>
    </source>
</evidence>
<dbReference type="GO" id="GO:0005778">
    <property type="term" value="C:peroxisomal membrane"/>
    <property type="evidence" value="ECO:0007669"/>
    <property type="project" value="UniProtKB-SubCell"/>
</dbReference>
<proteinExistence type="inferred from homology"/>
<reference evidence="22" key="1">
    <citation type="submission" date="2020-07" db="EMBL/GenBank/DDBJ databases">
        <title>Draft Genome Sequence of a Deep-Sea Yeast, Naganishia (Cryptococcus) liquefaciens strain N6.</title>
        <authorList>
            <person name="Han Y.W."/>
            <person name="Kajitani R."/>
            <person name="Morimoto H."/>
            <person name="Parhat M."/>
            <person name="Tsubouchi H."/>
            <person name="Bakenova O."/>
            <person name="Ogata M."/>
            <person name="Argunhan B."/>
            <person name="Aoki R."/>
            <person name="Kajiwara S."/>
            <person name="Itoh T."/>
            <person name="Iwasaki H."/>
        </authorList>
    </citation>
    <scope>NUCLEOTIDE SEQUENCE</scope>
    <source>
        <strain evidence="22">N6</strain>
    </source>
</reference>
<keyword evidence="9" id="KW-0812">Transmembrane</keyword>
<dbReference type="PROSITE" id="PS00518">
    <property type="entry name" value="ZF_RING_1"/>
    <property type="match status" value="1"/>
</dbReference>
<dbReference type="GO" id="GO:0008270">
    <property type="term" value="F:zinc ion binding"/>
    <property type="evidence" value="ECO:0007669"/>
    <property type="project" value="UniProtKB-KW"/>
</dbReference>
<keyword evidence="6" id="KW-0813">Transport</keyword>
<comment type="catalytic activity">
    <reaction evidence="1">
        <text>S-ubiquitinyl-[E2 ubiquitin-conjugating enzyme]-L-cysteine + [acceptor protein]-L-lysine = [E2 ubiquitin-conjugating enzyme]-L-cysteine + N(6)-ubiquitinyl-[acceptor protein]-L-lysine.</text>
        <dbReference type="EC" id="2.3.2.27"/>
    </reaction>
</comment>
<dbReference type="InterPro" id="IPR013083">
    <property type="entry name" value="Znf_RING/FYVE/PHD"/>
</dbReference>
<keyword evidence="15" id="KW-1133">Transmembrane helix</keyword>
<keyword evidence="14" id="KW-0653">Protein transport</keyword>
<dbReference type="InterPro" id="IPR001841">
    <property type="entry name" value="Znf_RING"/>
</dbReference>
<evidence type="ECO:0000256" key="8">
    <source>
        <dbReference type="ARBA" id="ARBA00022679"/>
    </source>
</evidence>
<evidence type="ECO:0000256" key="1">
    <source>
        <dbReference type="ARBA" id="ARBA00000900"/>
    </source>
</evidence>
<evidence type="ECO:0000259" key="21">
    <source>
        <dbReference type="PROSITE" id="PS50089"/>
    </source>
</evidence>
<keyword evidence="10" id="KW-0479">Metal-binding</keyword>
<evidence type="ECO:0000256" key="15">
    <source>
        <dbReference type="ARBA" id="ARBA00022989"/>
    </source>
</evidence>
<dbReference type="InterPro" id="IPR006845">
    <property type="entry name" value="Pex_N"/>
</dbReference>
<evidence type="ECO:0000256" key="5">
    <source>
        <dbReference type="ARBA" id="ARBA00012483"/>
    </source>
</evidence>
<evidence type="ECO:0000256" key="18">
    <source>
        <dbReference type="ARBA" id="ARBA00041230"/>
    </source>
</evidence>
<dbReference type="InterPro" id="IPR017907">
    <property type="entry name" value="Znf_RING_CS"/>
</dbReference>
<keyword evidence="12" id="KW-0833">Ubl conjugation pathway</keyword>
<dbReference type="PROSITE" id="PS50089">
    <property type="entry name" value="ZF_RING_2"/>
    <property type="match status" value="1"/>
</dbReference>
<evidence type="ECO:0000256" key="13">
    <source>
        <dbReference type="ARBA" id="ARBA00022833"/>
    </source>
</evidence>
<dbReference type="SUPFAM" id="SSF57850">
    <property type="entry name" value="RING/U-box"/>
    <property type="match status" value="1"/>
</dbReference>
<evidence type="ECO:0000256" key="16">
    <source>
        <dbReference type="ARBA" id="ARBA00023136"/>
    </source>
</evidence>
<name>A0A8H3YJP8_9TREE</name>
<dbReference type="GO" id="GO:0061630">
    <property type="term" value="F:ubiquitin protein ligase activity"/>
    <property type="evidence" value="ECO:0007669"/>
    <property type="project" value="UniProtKB-EC"/>
</dbReference>
<dbReference type="InterPro" id="IPR025654">
    <property type="entry name" value="PEX2/10"/>
</dbReference>
<keyword evidence="11 19" id="KW-0863">Zinc-finger</keyword>
<evidence type="ECO:0000256" key="17">
    <source>
        <dbReference type="ARBA" id="ARBA00023140"/>
    </source>
</evidence>
<organism evidence="22 23">
    <name type="scientific">Naganishia liquefaciens</name>
    <dbReference type="NCBI Taxonomy" id="104408"/>
    <lineage>
        <taxon>Eukaryota</taxon>
        <taxon>Fungi</taxon>
        <taxon>Dikarya</taxon>
        <taxon>Basidiomycota</taxon>
        <taxon>Agaricomycotina</taxon>
        <taxon>Tremellomycetes</taxon>
        <taxon>Filobasidiales</taxon>
        <taxon>Filobasidiaceae</taxon>
        <taxon>Naganishia</taxon>
    </lineage>
</organism>
<evidence type="ECO:0000256" key="19">
    <source>
        <dbReference type="PROSITE-ProRule" id="PRU00175"/>
    </source>
</evidence>
<comment type="pathway">
    <text evidence="3">Protein modification; protein ubiquitination.</text>
</comment>
<dbReference type="Gene3D" id="3.30.40.10">
    <property type="entry name" value="Zinc/RING finger domain, C3HC4 (zinc finger)"/>
    <property type="match status" value="1"/>
</dbReference>
<dbReference type="Pfam" id="PF04757">
    <property type="entry name" value="Pex2_Pex12"/>
    <property type="match status" value="1"/>
</dbReference>
<evidence type="ECO:0000313" key="22">
    <source>
        <dbReference type="EMBL" id="GHJ90387.1"/>
    </source>
</evidence>
<keyword evidence="17" id="KW-0576">Peroxisome</keyword>
<comment type="similarity">
    <text evidence="4">Belongs to the pex2/pex10/pex12 family.</text>
</comment>
<evidence type="ECO:0000256" key="20">
    <source>
        <dbReference type="SAM" id="MobiDB-lite"/>
    </source>
</evidence>
<sequence>MESTGYTLPDPPPAEVTQDSADAGYRYADPEQILRSHQRDSDHVSRLQELVTDVARNFRGSQWVLARGETLQVLTKLLYFGLTFASASQTLGEEYVEILPYAVKRNNFPSRIRRLLSVISLAFGPTLWRTLCKFLARRPASTTTGVETRRDKLRHLVGSEWVQRAPEAWFVWFLLRGWNVDWSKSLLGMRYITPVPERRDGARGYEAVGIIMAIPLLAKIVSSTFSGSSQDRTPPPTMDTKTDDKEPGTHQGPYKIDDAPIATTATKPQTILSTSDLTLPDRQCPLCLSPRGVSPESGGTCVTECGHVFCWSCIQEWGHEKKECPLCRQALRLERLIPAYNL</sequence>
<evidence type="ECO:0000256" key="3">
    <source>
        <dbReference type="ARBA" id="ARBA00004906"/>
    </source>
</evidence>
<keyword evidence="8" id="KW-0808">Transferase</keyword>
<evidence type="ECO:0000256" key="9">
    <source>
        <dbReference type="ARBA" id="ARBA00022692"/>
    </source>
</evidence>
<evidence type="ECO:0000256" key="10">
    <source>
        <dbReference type="ARBA" id="ARBA00022723"/>
    </source>
</evidence>
<evidence type="ECO:0000256" key="4">
    <source>
        <dbReference type="ARBA" id="ARBA00008704"/>
    </source>
</evidence>
<evidence type="ECO:0000256" key="11">
    <source>
        <dbReference type="ARBA" id="ARBA00022771"/>
    </source>
</evidence>
<dbReference type="Proteomes" id="UP000620104">
    <property type="component" value="Unassembled WGS sequence"/>
</dbReference>
<protein>
    <recommendedName>
        <fullName evidence="5">RING-type E3 ubiquitin transferase</fullName>
        <ecNumber evidence="5">2.3.2.27</ecNumber>
    </recommendedName>
    <alternativeName>
        <fullName evidence="18">Peroxin-10</fullName>
    </alternativeName>
</protein>
<evidence type="ECO:0000256" key="6">
    <source>
        <dbReference type="ARBA" id="ARBA00022448"/>
    </source>
</evidence>
<comment type="caution">
    <text evidence="22">The sequence shown here is derived from an EMBL/GenBank/DDBJ whole genome shotgun (WGS) entry which is preliminary data.</text>
</comment>
<feature type="domain" description="RING-type" evidence="21">
    <location>
        <begin position="284"/>
        <end position="328"/>
    </location>
</feature>
<dbReference type="CDD" id="cd16527">
    <property type="entry name" value="RING-HC_PEX10"/>
    <property type="match status" value="1"/>
</dbReference>
<comment type="subcellular location">
    <subcellularLocation>
        <location evidence="2">Peroxisome membrane</location>
        <topology evidence="2">Multi-pass membrane protein</topology>
    </subcellularLocation>
</comment>
<evidence type="ECO:0000256" key="7">
    <source>
        <dbReference type="ARBA" id="ARBA00022593"/>
    </source>
</evidence>
<feature type="region of interest" description="Disordered" evidence="20">
    <location>
        <begin position="225"/>
        <end position="260"/>
    </location>
</feature>
<keyword evidence="16" id="KW-0472">Membrane</keyword>
<keyword evidence="23" id="KW-1185">Reference proteome</keyword>
<keyword evidence="7" id="KW-0962">Peroxisome biogenesis</keyword>
<dbReference type="PANTHER" id="PTHR23350">
    <property type="entry name" value="PEROXISOME ASSEMBLY PROTEIN 10"/>
    <property type="match status" value="1"/>
</dbReference>
<dbReference type="EMBL" id="BLZA01000058">
    <property type="protein sequence ID" value="GHJ90387.1"/>
    <property type="molecule type" value="Genomic_DNA"/>
</dbReference>
<dbReference type="GO" id="GO:0016567">
    <property type="term" value="P:protein ubiquitination"/>
    <property type="evidence" value="ECO:0007669"/>
    <property type="project" value="UniProtKB-ARBA"/>
</dbReference>
<gene>
    <name evidence="22" type="ORF">NliqN6_6789</name>
</gene>
<dbReference type="Pfam" id="PF13639">
    <property type="entry name" value="zf-RING_2"/>
    <property type="match status" value="1"/>
</dbReference>
<dbReference type="OrthoDB" id="6270329at2759"/>
<evidence type="ECO:0000313" key="23">
    <source>
        <dbReference type="Proteomes" id="UP000620104"/>
    </source>
</evidence>
<dbReference type="GO" id="GO:0016562">
    <property type="term" value="P:protein import into peroxisome matrix, receptor recycling"/>
    <property type="evidence" value="ECO:0007669"/>
    <property type="project" value="UniProtKB-ARBA"/>
</dbReference>
<evidence type="ECO:0000256" key="14">
    <source>
        <dbReference type="ARBA" id="ARBA00022927"/>
    </source>
</evidence>
<accession>A0A8H3YJP8</accession>
<dbReference type="SMART" id="SM00184">
    <property type="entry name" value="RING"/>
    <property type="match status" value="1"/>
</dbReference>
<dbReference type="EC" id="2.3.2.27" evidence="5"/>
<dbReference type="AlphaFoldDB" id="A0A8H3YJP8"/>
<evidence type="ECO:0000256" key="12">
    <source>
        <dbReference type="ARBA" id="ARBA00022786"/>
    </source>
</evidence>
<keyword evidence="13" id="KW-0862">Zinc</keyword>
<dbReference type="PANTHER" id="PTHR23350:SF0">
    <property type="entry name" value="PEROXISOME BIOGENESIS FACTOR 10"/>
    <property type="match status" value="1"/>
</dbReference>